<feature type="transmembrane region" description="Helical" evidence="7">
    <location>
        <begin position="58"/>
        <end position="75"/>
    </location>
</feature>
<feature type="transmembrane region" description="Helical" evidence="7">
    <location>
        <begin position="413"/>
        <end position="430"/>
    </location>
</feature>
<dbReference type="PANTHER" id="PTHR30509">
    <property type="entry name" value="P-HYDROXYBENZOIC ACID EFFLUX PUMP SUBUNIT-RELATED"/>
    <property type="match status" value="1"/>
</dbReference>
<evidence type="ECO:0000256" key="7">
    <source>
        <dbReference type="SAM" id="Phobius"/>
    </source>
</evidence>
<evidence type="ECO:0000256" key="5">
    <source>
        <dbReference type="ARBA" id="ARBA00023136"/>
    </source>
</evidence>
<keyword evidence="3 7" id="KW-0812">Transmembrane</keyword>
<keyword evidence="10" id="KW-1185">Reference proteome</keyword>
<dbReference type="InterPro" id="IPR049453">
    <property type="entry name" value="Memb_transporter_dom"/>
</dbReference>
<feature type="domain" description="Integral membrane bound transporter" evidence="8">
    <location>
        <begin position="350"/>
        <end position="476"/>
    </location>
</feature>
<comment type="similarity">
    <text evidence="6">Belongs to the YccS/YhfK family.</text>
</comment>
<sequence>MTTLLTLTVNALPKPARRALVRADPGMVRTARGTRAMFAFILTLLLCFAVAIVAKQPILSFLVGFPVTVFSCAVVGDDQLALRLRKTAALALSAGLMFTLSALLHQTLLNHGVFILVVGVAAYLRQYGREWAPAALAANVSYFFASFLHPDPAQLHWQWVSVVIGAASALIVHQLVVPHRPWRRFAWAAMSLRMRLAKMARMIAALNADSDRSPIRAQLRRVMTAGTVAEGELDNLKGGRLAHRPLAEALLQVLALAERLALQAERDLASIGDIDLKPAIAQLGQALLHKGPMPDHGLLRPMVEALNDLQEAAKLPPDLDAAQSVTPPPEEPKEVVLRPGVQSAAATLLAILGGTALSPERWYWAVITVFVMFTGTYSRGQALFKSLQRTAGTFAGIVAAMVLAWIFNGNPVAALVLMPVAIFCIFYAFTQSYTWMAFFITVVVGLLFSTIGEFTDALMLLRLEETAIGALAGIIVAAVVLPRSTDAYAREQYNKLLDAVERSLEAAFPGGRFNRLVLTAAIHDFEEKAALLRDAIAPLRLVPWGRAPQQHGRLRHQLDLTSYWLHEVALFARRIDREGLNHLSPVARRAARDLSATVKMLRAADAHSVLTPSDEALSRTLKRKPLPPISVDPMVAMAQACDGLKGALNDGAWLLTDRGQQATAFRF</sequence>
<keyword evidence="4 7" id="KW-1133">Transmembrane helix</keyword>
<dbReference type="Pfam" id="PF13515">
    <property type="entry name" value="FUSC_2"/>
    <property type="match status" value="1"/>
</dbReference>
<evidence type="ECO:0000256" key="3">
    <source>
        <dbReference type="ARBA" id="ARBA00022692"/>
    </source>
</evidence>
<protein>
    <submittedName>
        <fullName evidence="9">Putative membrane protein YccC</fullName>
    </submittedName>
</protein>
<keyword evidence="2" id="KW-1003">Cell membrane</keyword>
<dbReference type="AlphaFoldDB" id="A0A840Z1C0"/>
<dbReference type="EMBL" id="JACIJI010000005">
    <property type="protein sequence ID" value="MBB5719693.1"/>
    <property type="molecule type" value="Genomic_DNA"/>
</dbReference>
<reference evidence="9 10" key="1">
    <citation type="submission" date="2020-08" db="EMBL/GenBank/DDBJ databases">
        <title>Genomic Encyclopedia of Type Strains, Phase IV (KMG-IV): sequencing the most valuable type-strain genomes for metagenomic binning, comparative biology and taxonomic classification.</title>
        <authorList>
            <person name="Goeker M."/>
        </authorList>
    </citation>
    <scope>NUCLEOTIDE SEQUENCE [LARGE SCALE GENOMIC DNA]</scope>
    <source>
        <strain evidence="9 10">DSM 27203</strain>
    </source>
</reference>
<feature type="transmembrane region" description="Helical" evidence="7">
    <location>
        <begin position="87"/>
        <end position="103"/>
    </location>
</feature>
<feature type="transmembrane region" description="Helical" evidence="7">
    <location>
        <begin position="467"/>
        <end position="485"/>
    </location>
</feature>
<evidence type="ECO:0000256" key="6">
    <source>
        <dbReference type="ARBA" id="ARBA00043993"/>
    </source>
</evidence>
<organism evidence="9 10">
    <name type="scientific">Stakelama sediminis</name>
    <dbReference type="NCBI Taxonomy" id="463200"/>
    <lineage>
        <taxon>Bacteria</taxon>
        <taxon>Pseudomonadati</taxon>
        <taxon>Pseudomonadota</taxon>
        <taxon>Alphaproteobacteria</taxon>
        <taxon>Sphingomonadales</taxon>
        <taxon>Sphingomonadaceae</taxon>
        <taxon>Stakelama</taxon>
    </lineage>
</organism>
<keyword evidence="5 7" id="KW-0472">Membrane</keyword>
<dbReference type="Proteomes" id="UP000554342">
    <property type="component" value="Unassembled WGS sequence"/>
</dbReference>
<dbReference type="PANTHER" id="PTHR30509:SF9">
    <property type="entry name" value="MULTIDRUG RESISTANCE PROTEIN MDTO"/>
    <property type="match status" value="1"/>
</dbReference>
<evidence type="ECO:0000313" key="10">
    <source>
        <dbReference type="Proteomes" id="UP000554342"/>
    </source>
</evidence>
<evidence type="ECO:0000256" key="4">
    <source>
        <dbReference type="ARBA" id="ARBA00022989"/>
    </source>
</evidence>
<accession>A0A840Z1C0</accession>
<proteinExistence type="inferred from homology"/>
<dbReference type="GO" id="GO:0005886">
    <property type="term" value="C:plasma membrane"/>
    <property type="evidence" value="ECO:0007669"/>
    <property type="project" value="UniProtKB-SubCell"/>
</dbReference>
<name>A0A840Z1C0_9SPHN</name>
<feature type="transmembrane region" description="Helical" evidence="7">
    <location>
        <begin position="437"/>
        <end position="461"/>
    </location>
</feature>
<comment type="subcellular location">
    <subcellularLocation>
        <location evidence="1">Cell membrane</location>
        <topology evidence="1">Multi-pass membrane protein</topology>
    </subcellularLocation>
</comment>
<comment type="caution">
    <text evidence="9">The sequence shown here is derived from an EMBL/GenBank/DDBJ whole genome shotgun (WGS) entry which is preliminary data.</text>
</comment>
<feature type="transmembrane region" description="Helical" evidence="7">
    <location>
        <begin position="155"/>
        <end position="177"/>
    </location>
</feature>
<feature type="transmembrane region" description="Helical" evidence="7">
    <location>
        <begin position="36"/>
        <end position="52"/>
    </location>
</feature>
<evidence type="ECO:0000259" key="8">
    <source>
        <dbReference type="Pfam" id="PF13515"/>
    </source>
</evidence>
<evidence type="ECO:0000313" key="9">
    <source>
        <dbReference type="EMBL" id="MBB5719693.1"/>
    </source>
</evidence>
<feature type="transmembrane region" description="Helical" evidence="7">
    <location>
        <begin position="362"/>
        <end position="378"/>
    </location>
</feature>
<evidence type="ECO:0000256" key="2">
    <source>
        <dbReference type="ARBA" id="ARBA00022475"/>
    </source>
</evidence>
<dbReference type="RefSeq" id="WP_184004773.1">
    <property type="nucleotide sequence ID" value="NZ_BAABIF010000030.1"/>
</dbReference>
<gene>
    <name evidence="9" type="ORF">FHR23_002641</name>
</gene>
<evidence type="ECO:0000256" key="1">
    <source>
        <dbReference type="ARBA" id="ARBA00004651"/>
    </source>
</evidence>